<evidence type="ECO:0000259" key="2">
    <source>
        <dbReference type="Pfam" id="PF13386"/>
    </source>
</evidence>
<evidence type="ECO:0000256" key="1">
    <source>
        <dbReference type="SAM" id="Phobius"/>
    </source>
</evidence>
<gene>
    <name evidence="3" type="ORF">FPD46_08285</name>
</gene>
<dbReference type="RefSeq" id="WP_147576104.1">
    <property type="nucleotide sequence ID" value="NZ_VOWB01000092.1"/>
</dbReference>
<feature type="domain" description="Urease accessory protein UreH-like transmembrane" evidence="2">
    <location>
        <begin position="9"/>
        <end position="210"/>
    </location>
</feature>
<sequence length="220" mass="25094">MNLDLIALASIAFLSSFGHCYGMCGGFVLAYTQLAKQIKLPFFVLTFSYHFSRIFAYICLGIFFGFFGSLFSFSEVAKGVLFFIIGIFMVLLGFALIFKGKFLKFFENSYFFDCFIKNNVSKLIQKKSLKTTMILGFLNGFIPCGLVYFYIAFGMSMQNIYMAGLIMFIFGISTLPAMIFFAYFSKTINDRFKKTAGMISYVLIILYGVYFSYIGFSFTR</sequence>
<organism evidence="3 4">
    <name type="scientific">Campylobacter peloridis</name>
    <dbReference type="NCBI Taxonomy" id="488546"/>
    <lineage>
        <taxon>Bacteria</taxon>
        <taxon>Pseudomonadati</taxon>
        <taxon>Campylobacterota</taxon>
        <taxon>Epsilonproteobacteria</taxon>
        <taxon>Campylobacterales</taxon>
        <taxon>Campylobacteraceae</taxon>
        <taxon>Campylobacter</taxon>
    </lineage>
</organism>
<dbReference type="EMBL" id="VOWB01000092">
    <property type="protein sequence ID" value="TXE78323.1"/>
    <property type="molecule type" value="Genomic_DNA"/>
</dbReference>
<feature type="transmembrane region" description="Helical" evidence="1">
    <location>
        <begin position="132"/>
        <end position="153"/>
    </location>
</feature>
<protein>
    <submittedName>
        <fullName evidence="3">Sulfite exporter TauE/SafE family protein</fullName>
    </submittedName>
</protein>
<dbReference type="Pfam" id="PF13386">
    <property type="entry name" value="DsbD_2"/>
    <property type="match status" value="1"/>
</dbReference>
<feature type="transmembrane region" description="Helical" evidence="1">
    <location>
        <begin position="196"/>
        <end position="216"/>
    </location>
</feature>
<evidence type="ECO:0000313" key="4">
    <source>
        <dbReference type="Proteomes" id="UP000321310"/>
    </source>
</evidence>
<feature type="transmembrane region" description="Helical" evidence="1">
    <location>
        <begin position="6"/>
        <end position="34"/>
    </location>
</feature>
<proteinExistence type="predicted"/>
<dbReference type="PANTHER" id="PTHR42208">
    <property type="entry name" value="HEAVY METAL TRANSPORTER-RELATED"/>
    <property type="match status" value="1"/>
</dbReference>
<comment type="caution">
    <text evidence="3">The sequence shown here is derived from an EMBL/GenBank/DDBJ whole genome shotgun (WGS) entry which is preliminary data.</text>
</comment>
<feature type="transmembrane region" description="Helical" evidence="1">
    <location>
        <begin position="159"/>
        <end position="184"/>
    </location>
</feature>
<reference evidence="3 4" key="1">
    <citation type="submission" date="2019-07" db="EMBL/GenBank/DDBJ databases">
        <title>Rapid identification of Enteric Bacteria from Whole Genome Sequences (WGS) using Average Nucleotide Identity (ANI).</title>
        <authorList>
            <person name="Lane C."/>
        </authorList>
    </citation>
    <scope>NUCLEOTIDE SEQUENCE [LARGE SCALE GENOMIC DNA]</scope>
    <source>
        <strain evidence="3 4">2016D-0250</strain>
    </source>
</reference>
<evidence type="ECO:0000313" key="3">
    <source>
        <dbReference type="EMBL" id="TXE78323.1"/>
    </source>
</evidence>
<feature type="transmembrane region" description="Helical" evidence="1">
    <location>
        <begin position="79"/>
        <end position="98"/>
    </location>
</feature>
<dbReference type="Proteomes" id="UP000321310">
    <property type="component" value="Unassembled WGS sequence"/>
</dbReference>
<accession>A0A5C7DT98</accession>
<dbReference type="AlphaFoldDB" id="A0A5C7DT98"/>
<keyword evidence="1" id="KW-1133">Transmembrane helix</keyword>
<dbReference type="PANTHER" id="PTHR42208:SF1">
    <property type="entry name" value="HEAVY METAL TRANSPORTER"/>
    <property type="match status" value="1"/>
</dbReference>
<name>A0A5C7DT98_9BACT</name>
<dbReference type="InterPro" id="IPR039447">
    <property type="entry name" value="UreH-like_TM_dom"/>
</dbReference>
<feature type="transmembrane region" description="Helical" evidence="1">
    <location>
        <begin position="54"/>
        <end position="73"/>
    </location>
</feature>
<keyword evidence="1" id="KW-0812">Transmembrane</keyword>
<keyword evidence="1" id="KW-0472">Membrane</keyword>